<feature type="transmembrane region" description="Helical" evidence="2">
    <location>
        <begin position="43"/>
        <end position="62"/>
    </location>
</feature>
<feature type="region of interest" description="Disordered" evidence="1">
    <location>
        <begin position="65"/>
        <end position="88"/>
    </location>
</feature>
<keyword evidence="2" id="KW-0812">Transmembrane</keyword>
<gene>
    <name evidence="4" type="ORF">BKA59DRAFT_469427</name>
</gene>
<evidence type="ECO:0000313" key="4">
    <source>
        <dbReference type="EMBL" id="KAH7257155.1"/>
    </source>
</evidence>
<keyword evidence="2" id="KW-0472">Membrane</keyword>
<evidence type="ECO:0008006" key="6">
    <source>
        <dbReference type="Google" id="ProtNLM"/>
    </source>
</evidence>
<evidence type="ECO:0000256" key="2">
    <source>
        <dbReference type="SAM" id="Phobius"/>
    </source>
</evidence>
<keyword evidence="5" id="KW-1185">Reference proteome</keyword>
<proteinExistence type="predicted"/>
<keyword evidence="3" id="KW-0732">Signal</keyword>
<name>A0A8K0S3V6_9HYPO</name>
<evidence type="ECO:0000256" key="3">
    <source>
        <dbReference type="SAM" id="SignalP"/>
    </source>
</evidence>
<feature type="compositionally biased region" description="Polar residues" evidence="1">
    <location>
        <begin position="75"/>
        <end position="88"/>
    </location>
</feature>
<keyword evidence="2" id="KW-1133">Transmembrane helix</keyword>
<feature type="chain" id="PRO_5035424767" description="NADH dehydrogenase subunit 4L" evidence="3">
    <location>
        <begin position="20"/>
        <end position="117"/>
    </location>
</feature>
<evidence type="ECO:0000313" key="5">
    <source>
        <dbReference type="Proteomes" id="UP000813427"/>
    </source>
</evidence>
<sequence>MLAATFSFCLAFGLNVTVAVESALLNNPFVLLGGNGFQLYVTINTAESSLISLSLMLLLAGYGRSPPEQRRCHTELSTPSEFPQMPRSQTIPYLDHTRLSSLRATGPTLAINPVHHT</sequence>
<evidence type="ECO:0000256" key="1">
    <source>
        <dbReference type="SAM" id="MobiDB-lite"/>
    </source>
</evidence>
<accession>A0A8K0S3V6</accession>
<feature type="signal peptide" evidence="3">
    <location>
        <begin position="1"/>
        <end position="19"/>
    </location>
</feature>
<dbReference type="AlphaFoldDB" id="A0A8K0S3V6"/>
<reference evidence="4" key="1">
    <citation type="journal article" date="2021" name="Nat. Commun.">
        <title>Genetic determinants of endophytism in the Arabidopsis root mycobiome.</title>
        <authorList>
            <person name="Mesny F."/>
            <person name="Miyauchi S."/>
            <person name="Thiergart T."/>
            <person name="Pickel B."/>
            <person name="Atanasova L."/>
            <person name="Karlsson M."/>
            <person name="Huettel B."/>
            <person name="Barry K.W."/>
            <person name="Haridas S."/>
            <person name="Chen C."/>
            <person name="Bauer D."/>
            <person name="Andreopoulos W."/>
            <person name="Pangilinan J."/>
            <person name="LaButti K."/>
            <person name="Riley R."/>
            <person name="Lipzen A."/>
            <person name="Clum A."/>
            <person name="Drula E."/>
            <person name="Henrissat B."/>
            <person name="Kohler A."/>
            <person name="Grigoriev I.V."/>
            <person name="Martin F.M."/>
            <person name="Hacquard S."/>
        </authorList>
    </citation>
    <scope>NUCLEOTIDE SEQUENCE</scope>
    <source>
        <strain evidence="4">MPI-SDFR-AT-0068</strain>
    </source>
</reference>
<comment type="caution">
    <text evidence="4">The sequence shown here is derived from an EMBL/GenBank/DDBJ whole genome shotgun (WGS) entry which is preliminary data.</text>
</comment>
<dbReference type="Proteomes" id="UP000813427">
    <property type="component" value="Unassembled WGS sequence"/>
</dbReference>
<protein>
    <recommendedName>
        <fullName evidence="6">NADH dehydrogenase subunit 4L</fullName>
    </recommendedName>
</protein>
<dbReference type="EMBL" id="JAGPXF010000002">
    <property type="protein sequence ID" value="KAH7257155.1"/>
    <property type="molecule type" value="Genomic_DNA"/>
</dbReference>
<organism evidence="4 5">
    <name type="scientific">Fusarium tricinctum</name>
    <dbReference type="NCBI Taxonomy" id="61284"/>
    <lineage>
        <taxon>Eukaryota</taxon>
        <taxon>Fungi</taxon>
        <taxon>Dikarya</taxon>
        <taxon>Ascomycota</taxon>
        <taxon>Pezizomycotina</taxon>
        <taxon>Sordariomycetes</taxon>
        <taxon>Hypocreomycetidae</taxon>
        <taxon>Hypocreales</taxon>
        <taxon>Nectriaceae</taxon>
        <taxon>Fusarium</taxon>
        <taxon>Fusarium tricinctum species complex</taxon>
    </lineage>
</organism>